<proteinExistence type="predicted"/>
<evidence type="ECO:0000313" key="1">
    <source>
        <dbReference type="EMBL" id="EDL92631.1"/>
    </source>
</evidence>
<gene>
    <name evidence="1" type="ORF">rCG_51521</name>
</gene>
<organism evidence="1 2">
    <name type="scientific">Rattus norvegicus</name>
    <name type="common">Rat</name>
    <dbReference type="NCBI Taxonomy" id="10116"/>
    <lineage>
        <taxon>Eukaryota</taxon>
        <taxon>Metazoa</taxon>
        <taxon>Chordata</taxon>
        <taxon>Craniata</taxon>
        <taxon>Vertebrata</taxon>
        <taxon>Euteleostomi</taxon>
        <taxon>Mammalia</taxon>
        <taxon>Eutheria</taxon>
        <taxon>Euarchontoglires</taxon>
        <taxon>Glires</taxon>
        <taxon>Rodentia</taxon>
        <taxon>Myomorpha</taxon>
        <taxon>Muroidea</taxon>
        <taxon>Muridae</taxon>
        <taxon>Murinae</taxon>
        <taxon>Rattus</taxon>
    </lineage>
</organism>
<accession>A6IZF3</accession>
<dbReference type="EMBL" id="CH473972">
    <property type="protein sequence ID" value="EDL92631.1"/>
    <property type="molecule type" value="Genomic_DNA"/>
</dbReference>
<dbReference type="Proteomes" id="UP000234681">
    <property type="component" value="Chromosome 19"/>
</dbReference>
<feature type="non-terminal residue" evidence="1">
    <location>
        <position position="43"/>
    </location>
</feature>
<reference evidence="2" key="1">
    <citation type="submission" date="2005-09" db="EMBL/GenBank/DDBJ databases">
        <authorList>
            <person name="Mural R.J."/>
            <person name="Li P.W."/>
            <person name="Adams M.D."/>
            <person name="Amanatides P.G."/>
            <person name="Baden-Tillson H."/>
            <person name="Barnstead M."/>
            <person name="Chin S.H."/>
            <person name="Dew I."/>
            <person name="Evans C.A."/>
            <person name="Ferriera S."/>
            <person name="Flanigan M."/>
            <person name="Fosler C."/>
            <person name="Glodek A."/>
            <person name="Gu Z."/>
            <person name="Holt R.A."/>
            <person name="Jennings D."/>
            <person name="Kraft C.L."/>
            <person name="Lu F."/>
            <person name="Nguyen T."/>
            <person name="Nusskern D.R."/>
            <person name="Pfannkoch C.M."/>
            <person name="Sitter C."/>
            <person name="Sutton G.G."/>
            <person name="Venter J.C."/>
            <person name="Wang Z."/>
            <person name="Woodage T."/>
            <person name="Zheng X.H."/>
            <person name="Zhong F."/>
        </authorList>
    </citation>
    <scope>NUCLEOTIDE SEQUENCE [LARGE SCALE GENOMIC DNA]</scope>
    <source>
        <strain>BN</strain>
        <strain evidence="2">Sprague-Dawley</strain>
    </source>
</reference>
<evidence type="ECO:0000313" key="2">
    <source>
        <dbReference type="Proteomes" id="UP000234681"/>
    </source>
</evidence>
<name>A6IZF3_RAT</name>
<sequence>MTEALRVYILCEKKGQIQLWLKGVTVREQLENHTVESCHHHLS</sequence>
<dbReference type="AlphaFoldDB" id="A6IZF3"/>
<protein>
    <submittedName>
        <fullName evidence="1">RCG51521</fullName>
    </submittedName>
</protein>